<accession>A0ABR0F4L0</accession>
<proteinExistence type="predicted"/>
<feature type="region of interest" description="Disordered" evidence="1">
    <location>
        <begin position="1"/>
        <end position="68"/>
    </location>
</feature>
<reference evidence="3 4" key="1">
    <citation type="journal article" date="2023" name="G3 (Bethesda)">
        <title>A chromosome-level genome assembly of Zasmidium syzygii isolated from banana leaves.</title>
        <authorList>
            <person name="van Westerhoven A.C."/>
            <person name="Mehrabi R."/>
            <person name="Talebi R."/>
            <person name="Steentjes M.B.F."/>
            <person name="Corcolon B."/>
            <person name="Chong P.A."/>
            <person name="Kema G.H.J."/>
            <person name="Seidl M.F."/>
        </authorList>
    </citation>
    <scope>NUCLEOTIDE SEQUENCE [LARGE SCALE GENOMIC DNA]</scope>
    <source>
        <strain evidence="3 4">P124</strain>
    </source>
</reference>
<gene>
    <name evidence="3" type="ORF">PRZ48_001989</name>
</gene>
<feature type="compositionally biased region" description="Low complexity" evidence="1">
    <location>
        <begin position="39"/>
        <end position="60"/>
    </location>
</feature>
<evidence type="ECO:0000313" key="4">
    <source>
        <dbReference type="Proteomes" id="UP001305779"/>
    </source>
</evidence>
<keyword evidence="4" id="KW-1185">Reference proteome</keyword>
<dbReference type="Proteomes" id="UP001305779">
    <property type="component" value="Unassembled WGS sequence"/>
</dbReference>
<comment type="caution">
    <text evidence="3">The sequence shown here is derived from an EMBL/GenBank/DDBJ whole genome shotgun (WGS) entry which is preliminary data.</text>
</comment>
<dbReference type="PANTHER" id="PTHR37919">
    <property type="entry name" value="PROTEIN CBG05606"/>
    <property type="match status" value="1"/>
</dbReference>
<evidence type="ECO:0000256" key="2">
    <source>
        <dbReference type="SAM" id="Phobius"/>
    </source>
</evidence>
<name>A0ABR0F4L0_ZASCE</name>
<sequence length="276" mass="31028">MVATRNHPRDFEPSPGESPTKPSPTKRTTRNSTANDVKPTSSPAASTRSRTATSPSSVTSTRRRSSEWSHTPSNLTLIWLAISLPLVIWDTGYVLLRPHSLPGGKLHWIWSPYELYGRVDYAYSLAAHEDRYGWTGAQGFFNALETFAYLVYLYIVYQYGEQEPIQGRGAPDKSFMGQLRGLSESRTVYGRIAAIAVLLGFTTATITWAKTVLYWLIEVFSGFHGIGHNDWYSLIFLWIIPNGPWIPVPFYMMYVFGSEILEGLETATASNKKSRS</sequence>
<keyword evidence="2" id="KW-0472">Membrane</keyword>
<evidence type="ECO:0000256" key="1">
    <source>
        <dbReference type="SAM" id="MobiDB-lite"/>
    </source>
</evidence>
<feature type="transmembrane region" description="Helical" evidence="2">
    <location>
        <begin position="231"/>
        <end position="254"/>
    </location>
</feature>
<dbReference type="PANTHER" id="PTHR37919:SF2">
    <property type="entry name" value="EXPERA DOMAIN-CONTAINING PROTEIN"/>
    <property type="match status" value="1"/>
</dbReference>
<evidence type="ECO:0000313" key="3">
    <source>
        <dbReference type="EMBL" id="KAK4508251.1"/>
    </source>
</evidence>
<keyword evidence="2" id="KW-0812">Transmembrane</keyword>
<organism evidence="3 4">
    <name type="scientific">Zasmidium cellare</name>
    <name type="common">Wine cellar mold</name>
    <name type="synonym">Racodium cellare</name>
    <dbReference type="NCBI Taxonomy" id="395010"/>
    <lineage>
        <taxon>Eukaryota</taxon>
        <taxon>Fungi</taxon>
        <taxon>Dikarya</taxon>
        <taxon>Ascomycota</taxon>
        <taxon>Pezizomycotina</taxon>
        <taxon>Dothideomycetes</taxon>
        <taxon>Dothideomycetidae</taxon>
        <taxon>Mycosphaerellales</taxon>
        <taxon>Mycosphaerellaceae</taxon>
        <taxon>Zasmidium</taxon>
    </lineage>
</organism>
<feature type="transmembrane region" description="Helical" evidence="2">
    <location>
        <begin position="188"/>
        <end position="211"/>
    </location>
</feature>
<dbReference type="EMBL" id="JAXOVC010000001">
    <property type="protein sequence ID" value="KAK4508251.1"/>
    <property type="molecule type" value="Genomic_DNA"/>
</dbReference>
<protein>
    <submittedName>
        <fullName evidence="3">Uncharacterized protein</fullName>
    </submittedName>
</protein>
<keyword evidence="2" id="KW-1133">Transmembrane helix</keyword>
<feature type="transmembrane region" description="Helical" evidence="2">
    <location>
        <begin position="77"/>
        <end position="96"/>
    </location>
</feature>